<dbReference type="Gene3D" id="1.25.40.10">
    <property type="entry name" value="Tetratricopeptide repeat domain"/>
    <property type="match status" value="4"/>
</dbReference>
<sequence length="1102" mass="121808">MAQARPSMQELIRQRRRAGFVGRGAERAAFRENFEVPPEDERHRFLFHVHGNAGVGKTFLVRELEQLAREKGALTAYVDETVGSVPEAMAAISRQFAAQGHRFKELDRLLAAHRERRHEAEAAVAALEPEPQAPSAGSTAVMRAGLVGLGMVPGVGAFAGALDAAQLAQGAERLRAGLSSRFRNQDDVQLVLSPERVLTPALLTELSDAASAAPWVVLFFDTYERTGPFLDAWLHEVMTTDRHGTLPATVVVVTAGQHPFDTARWGGFVDFMTDAPLGPFTEAEARGLLADRGVVAEPVVEEVLRLTGGLPVLVSTLAEQRPTGPDDVGDPSATAVERFLKWEQDPVRKAVALACALPRRLDVDVFRAAVECPDDDVDTLFGWLRSLAFVDDRGDRLRYHDLVREPMLRLQRRRSPRGWTERHERLADVFGRWREEAANGLGAYLEWMDEPWRELRLEETYHLLCARPRAALGGALRDLVWVCGADEAAGRRWARMLAEAGDATGDPALRDWGRLLREALADDATAMTKVADLVLSRPGPDPDGRAVAYSFRARELRDEGKYELSLADSDRAIALDPELAPAYVGRGLAHRSLGDFPAALAAFDRADELTDDDEWIIAERAQTLRMAGRFEEAVADFDRAIALDPTDPAFLTARAVCRQELGQYDAALADLDQAVRLDGDRLWPLVRRARLHRVMREWDKAFADLDRAALLAPDSPWVASERGDAHRLAGRYDEAVIELGRAIALQPDYSSALASRGWCRHQLGRPEEALADLDRAIELTPDYAWALVMRARVRDGLGDQEGRFEDLRRAAEVDATDGWAAGELGDAYRLAGRYDEALAAFHRALEQDPDYDHAWASLGAAHRAMKNHEEALRNLDRAVALSPDHGWAYGQRARVLLAIGRGEQALADLDRCVALESETDWARSTAIEVLVLCGRWEEASARLADAERSGAPDAELDDLRIDVHCHGGHWAEARRIAERLREAEPLSGTFQLALTVSRSEGLRAAQPLWRELARLVREDDELGEPERAQARCFVACALAEWAEADQGLAGFLAMEPGWGELAHVAAYLTAILESPDADRTRLAPRLTAVTEAREAVRARYAE</sequence>
<evidence type="ECO:0000256" key="3">
    <source>
        <dbReference type="PROSITE-ProRule" id="PRU00339"/>
    </source>
</evidence>
<dbReference type="Pfam" id="PF13414">
    <property type="entry name" value="TPR_11"/>
    <property type="match status" value="1"/>
</dbReference>
<evidence type="ECO:0000256" key="1">
    <source>
        <dbReference type="ARBA" id="ARBA00022737"/>
    </source>
</evidence>
<dbReference type="PROSITE" id="PS50293">
    <property type="entry name" value="TPR_REGION"/>
    <property type="match status" value="1"/>
</dbReference>
<comment type="caution">
    <text evidence="4">The sequence shown here is derived from an EMBL/GenBank/DDBJ whole genome shotgun (WGS) entry which is preliminary data.</text>
</comment>
<dbReference type="SUPFAM" id="SSF48452">
    <property type="entry name" value="TPR-like"/>
    <property type="match status" value="2"/>
</dbReference>
<evidence type="ECO:0000256" key="2">
    <source>
        <dbReference type="ARBA" id="ARBA00022803"/>
    </source>
</evidence>
<dbReference type="EMBL" id="LFNT01000011">
    <property type="protein sequence ID" value="KMS74827.1"/>
    <property type="molecule type" value="Genomic_DNA"/>
</dbReference>
<dbReference type="GO" id="GO:0046813">
    <property type="term" value="P:receptor-mediated virion attachment to host cell"/>
    <property type="evidence" value="ECO:0007669"/>
    <property type="project" value="TreeGrafter"/>
</dbReference>
<dbReference type="InterPro" id="IPR050498">
    <property type="entry name" value="Ycf3"/>
</dbReference>
<dbReference type="Pfam" id="PF14559">
    <property type="entry name" value="TPR_19"/>
    <property type="match status" value="2"/>
</dbReference>
<dbReference type="Proteomes" id="UP000037432">
    <property type="component" value="Unassembled WGS sequence"/>
</dbReference>
<feature type="repeat" description="TPR" evidence="3">
    <location>
        <begin position="614"/>
        <end position="647"/>
    </location>
</feature>
<reference evidence="4 5" key="1">
    <citation type="submission" date="2015-06" db="EMBL/GenBank/DDBJ databases">
        <authorList>
            <person name="Ju K.-S."/>
            <person name="Doroghazi J.R."/>
            <person name="Metcalf W.W."/>
        </authorList>
    </citation>
    <scope>NUCLEOTIDE SEQUENCE [LARGE SCALE GENOMIC DNA]</scope>
    <source>
        <strain evidence="4 5">NRRL 3414</strain>
    </source>
</reference>
<dbReference type="AlphaFoldDB" id="A0A0J7ZHB2"/>
<proteinExistence type="predicted"/>
<dbReference type="InterPro" id="IPR027417">
    <property type="entry name" value="P-loop_NTPase"/>
</dbReference>
<dbReference type="PANTHER" id="PTHR44858">
    <property type="entry name" value="TETRATRICOPEPTIDE REPEAT PROTEIN 6"/>
    <property type="match status" value="1"/>
</dbReference>
<dbReference type="SMART" id="SM00028">
    <property type="entry name" value="TPR"/>
    <property type="match status" value="10"/>
</dbReference>
<name>A0A0J7ZHB2_STRVR</name>
<keyword evidence="1" id="KW-0677">Repeat</keyword>
<feature type="repeat" description="TPR" evidence="3">
    <location>
        <begin position="818"/>
        <end position="851"/>
    </location>
</feature>
<dbReference type="PATRIC" id="fig|1938.3.peg.1057"/>
<organism evidence="4 5">
    <name type="scientific">Streptomyces viridochromogenes</name>
    <dbReference type="NCBI Taxonomy" id="1938"/>
    <lineage>
        <taxon>Bacteria</taxon>
        <taxon>Bacillati</taxon>
        <taxon>Actinomycetota</taxon>
        <taxon>Actinomycetes</taxon>
        <taxon>Kitasatosporales</taxon>
        <taxon>Streptomycetaceae</taxon>
        <taxon>Streptomyces</taxon>
    </lineage>
</organism>
<keyword evidence="2 3" id="KW-0802">TPR repeat</keyword>
<accession>A0A0J7ZHB2</accession>
<dbReference type="OrthoDB" id="9814944at2"/>
<dbReference type="InterPro" id="IPR019734">
    <property type="entry name" value="TPR_rpt"/>
</dbReference>
<feature type="repeat" description="TPR" evidence="3">
    <location>
        <begin position="750"/>
        <end position="783"/>
    </location>
</feature>
<feature type="repeat" description="TPR" evidence="3">
    <location>
        <begin position="580"/>
        <end position="613"/>
    </location>
</feature>
<dbReference type="Pfam" id="PF13432">
    <property type="entry name" value="TPR_16"/>
    <property type="match status" value="2"/>
</dbReference>
<dbReference type="PANTHER" id="PTHR44858:SF1">
    <property type="entry name" value="UDP-N-ACETYLGLUCOSAMINE--PEPTIDE N-ACETYLGLUCOSAMINYLTRANSFERASE SPINDLY-RELATED"/>
    <property type="match status" value="1"/>
</dbReference>
<dbReference type="InterPro" id="IPR011990">
    <property type="entry name" value="TPR-like_helical_dom_sf"/>
</dbReference>
<dbReference type="SUPFAM" id="SSF52540">
    <property type="entry name" value="P-loop containing nucleoside triphosphate hydrolases"/>
    <property type="match status" value="1"/>
</dbReference>
<protein>
    <submittedName>
        <fullName evidence="4">Uncharacterized protein</fullName>
    </submittedName>
</protein>
<dbReference type="GO" id="GO:0009279">
    <property type="term" value="C:cell outer membrane"/>
    <property type="evidence" value="ECO:0007669"/>
    <property type="project" value="TreeGrafter"/>
</dbReference>
<evidence type="ECO:0000313" key="5">
    <source>
        <dbReference type="Proteomes" id="UP000037432"/>
    </source>
</evidence>
<feature type="repeat" description="TPR" evidence="3">
    <location>
        <begin position="852"/>
        <end position="885"/>
    </location>
</feature>
<dbReference type="PROSITE" id="PS50005">
    <property type="entry name" value="TPR"/>
    <property type="match status" value="6"/>
</dbReference>
<evidence type="ECO:0000313" key="4">
    <source>
        <dbReference type="EMBL" id="KMS74827.1"/>
    </source>
</evidence>
<gene>
    <name evidence="4" type="ORF">ACM01_12970</name>
</gene>
<feature type="repeat" description="TPR" evidence="3">
    <location>
        <begin position="716"/>
        <end position="749"/>
    </location>
</feature>